<reference evidence="1 2" key="1">
    <citation type="submission" date="2013-01" db="EMBL/GenBank/DDBJ databases">
        <authorList>
            <person name="Harkins D.M."/>
            <person name="Durkin A.S."/>
            <person name="Brinkac L.M."/>
            <person name="Haft D.H."/>
            <person name="Selengut J.D."/>
            <person name="Sanka R."/>
            <person name="DePew J."/>
            <person name="Purushe J."/>
            <person name="Picardeau M."/>
            <person name="Werts C."/>
            <person name="Goarant C."/>
            <person name="Vinetz J.M."/>
            <person name="Sutton G.G."/>
            <person name="Nierman W.C."/>
            <person name="Fouts D.E."/>
        </authorList>
    </citation>
    <scope>NUCLEOTIDE SEQUENCE [LARGE SCALE GENOMIC DNA]</scope>
    <source>
        <strain evidence="1 2">200901868</strain>
    </source>
</reference>
<gene>
    <name evidence="1" type="ORF">LEP1GSC133_3567</name>
</gene>
<organism evidence="1 2">
    <name type="scientific">Leptospira borgpetersenii serovar Pomona str. 200901868</name>
    <dbReference type="NCBI Taxonomy" id="1192866"/>
    <lineage>
        <taxon>Bacteria</taxon>
        <taxon>Pseudomonadati</taxon>
        <taxon>Spirochaetota</taxon>
        <taxon>Spirochaetia</taxon>
        <taxon>Leptospirales</taxon>
        <taxon>Leptospiraceae</taxon>
        <taxon>Leptospira</taxon>
    </lineage>
</organism>
<name>M6WG74_LEPBO</name>
<proteinExistence type="predicted"/>
<accession>M6WG74</accession>
<evidence type="ECO:0000313" key="1">
    <source>
        <dbReference type="EMBL" id="EMO60763.1"/>
    </source>
</evidence>
<dbReference type="EMBL" id="AKWF02000114">
    <property type="protein sequence ID" value="EMO60763.1"/>
    <property type="molecule type" value="Genomic_DNA"/>
</dbReference>
<dbReference type="AlphaFoldDB" id="M6WG74"/>
<comment type="caution">
    <text evidence="1">The sequence shown here is derived from an EMBL/GenBank/DDBJ whole genome shotgun (WGS) entry which is preliminary data.</text>
</comment>
<sequence length="58" mass="6985">MGISEGSAISWIPTGPVFRRGRFRFRESFPSGFYCVRREFHLFWSIKRLIILEYKENL</sequence>
<dbReference type="Proteomes" id="UP000012159">
    <property type="component" value="Unassembled WGS sequence"/>
</dbReference>
<protein>
    <submittedName>
        <fullName evidence="1">Uncharacterized protein</fullName>
    </submittedName>
</protein>
<evidence type="ECO:0000313" key="2">
    <source>
        <dbReference type="Proteomes" id="UP000012159"/>
    </source>
</evidence>